<dbReference type="Gene3D" id="1.10.269.10">
    <property type="entry name" value="Adenovirus DNA-binding, N-terminal domain"/>
    <property type="match status" value="1"/>
</dbReference>
<sequence>MIGKGLLPQSFHDMTVYALLPSREKMSRNNYEASPMSSGDEDEGRLIIDTRPIVTPRKAIRRRRRRVESDEENDSTKIVEMPDSQPLILEDPPKKKKNTIFRNKPDVVDENAWQKAMDVAVEILVSLKVDIKNLTLLPDAGTLECFKKGVNAWMLENKIYVPLTYSTQATLVLQIARFFFSFVIRYAGLTCEWNPSGCVIWDHKSTQGQTLKCLHGCAMLTRDHIVEMDMSSEAAQKALKETPDKAVIAVNKWGRSIVQLKSGDAKCCSNDAMVPTGTFSAKSCGMFFTDGKKMVTALEQIMALQKACYPKMGNSLTHLLMPVECECNWGNKNCMLPGRQLCKMTPFALTAASNMDVSKVSDPKLLATINHPVVLVFQCCNPVYRNSKASPQKNCDFKISAPDVMAALQVAKQMWFSIMKVPAPVIVPEFKWSPRLQYQTTLLPIAHCDSDDRLF</sequence>
<dbReference type="GO" id="GO:0003677">
    <property type="term" value="F:DNA binding"/>
    <property type="evidence" value="ECO:0007669"/>
    <property type="project" value="UniProtKB-UniRule"/>
</dbReference>
<accession>A0A2Z4QJM5</accession>
<dbReference type="GO" id="GO:0042025">
    <property type="term" value="C:host cell nucleus"/>
    <property type="evidence" value="ECO:0007669"/>
    <property type="project" value="UniProtKB-SubCell"/>
</dbReference>
<keyword evidence="2 10" id="KW-0597">Phosphoprotein</keyword>
<evidence type="ECO:0000256" key="6">
    <source>
        <dbReference type="ARBA" id="ARBA00022723"/>
    </source>
</evidence>
<keyword evidence="9 10" id="KW-0238">DNA-binding</keyword>
<comment type="subcellular location">
    <subcellularLocation>
        <location evidence="10">Host nucleus</location>
    </subcellularLocation>
    <text evidence="10">Accumulates in infected cells.</text>
</comment>
<protein>
    <recommendedName>
        <fullName evidence="10">DNA-binding protein</fullName>
        <shortName evidence="10">DBP</shortName>
    </recommendedName>
    <alternativeName>
        <fullName evidence="10">Early 2A protein</fullName>
    </alternativeName>
    <alternativeName>
        <fullName evidence="10">Early E2A DNA-binding protein</fullName>
    </alternativeName>
</protein>
<dbReference type="GO" id="GO:0006260">
    <property type="term" value="P:DNA replication"/>
    <property type="evidence" value="ECO:0007669"/>
    <property type="project" value="UniProtKB-KW"/>
</dbReference>
<dbReference type="GO" id="GO:0008270">
    <property type="term" value="F:zinc ion binding"/>
    <property type="evidence" value="ECO:0007669"/>
    <property type="project" value="UniProtKB-UniRule"/>
</dbReference>
<dbReference type="Proteomes" id="UP000320134">
    <property type="component" value="Segment"/>
</dbReference>
<feature type="binding site" evidence="10">
    <location>
        <position position="215"/>
    </location>
    <ligand>
        <name>Zn(2+)</name>
        <dbReference type="ChEBI" id="CHEBI:29105"/>
        <label>1</label>
    </ligand>
</feature>
<dbReference type="HAMAP" id="MF_04054">
    <property type="entry name" value="ADV_DNB2"/>
    <property type="match status" value="1"/>
</dbReference>
<dbReference type="InterPro" id="IPR036367">
    <property type="entry name" value="Ad_DBP_C_sf"/>
</dbReference>
<comment type="caution">
    <text evidence="10">Lacks conserved residue(s) required for the propagation of feature annotation.</text>
</comment>
<comment type="function">
    <text evidence="10">Plays a role in the elongation phase of viral strand displacement replication by unwinding the template in an ATP-independent fashion, employing its capacity to form multimers. Also enhances the rate of initiation. Released from template upon second strand synthesis. Assembles in complex with viral pTP, viral pol, host NFIA and host POU2F1/OCT1 on viral origin of replication. Covers the whole ssDNA genome during synthesis. The complementary strand synthesis induces its relese from DNA template. May inhibit cellular transcription mediated by the interaction between host SRCAP and CBP.</text>
</comment>
<dbReference type="Pfam" id="PF03728">
    <property type="entry name" value="Viral_DNA_Zn_bi"/>
    <property type="match status" value="2"/>
</dbReference>
<dbReference type="SUPFAM" id="SSF47724">
    <property type="entry name" value="Domain of early E2A DNA-binding protein, ADDBP"/>
    <property type="match status" value="1"/>
</dbReference>
<feature type="binding site" evidence="10">
    <location>
        <position position="379"/>
    </location>
    <ligand>
        <name>Zn(2+)</name>
        <dbReference type="ChEBI" id="CHEBI:29105"/>
        <label>2</label>
    </ligand>
</feature>
<dbReference type="GO" id="GO:0019028">
    <property type="term" value="C:viral capsid"/>
    <property type="evidence" value="ECO:0007669"/>
    <property type="project" value="UniProtKB-UniRule"/>
</dbReference>
<evidence type="ECO:0000256" key="5">
    <source>
        <dbReference type="ARBA" id="ARBA00022705"/>
    </source>
</evidence>
<organism evidence="13 14">
    <name type="scientific">Polar bear adenovirus 1</name>
    <dbReference type="NCBI Taxonomy" id="2250215"/>
    <lineage>
        <taxon>Viruses</taxon>
        <taxon>Varidnaviria</taxon>
        <taxon>Bamfordvirae</taxon>
        <taxon>Preplasmiviricota</taxon>
        <taxon>Polisuviricotina</taxon>
        <taxon>Pharingeaviricetes</taxon>
        <taxon>Rowavirales</taxon>
        <taxon>Adenoviridae</taxon>
        <taxon>Mastadenovirus</taxon>
        <taxon>Mastadenovirus ursi</taxon>
        <taxon>Polar bear mastadenovirus A</taxon>
    </lineage>
</organism>
<evidence type="ECO:0000256" key="9">
    <source>
        <dbReference type="ARBA" id="ARBA00023125"/>
    </source>
</evidence>
<evidence type="ECO:0000256" key="3">
    <source>
        <dbReference type="ARBA" id="ARBA00022562"/>
    </source>
</evidence>
<keyword evidence="5 10" id="KW-0235">DNA replication</keyword>
<keyword evidence="8 10" id="KW-1194">Viral DNA replication</keyword>
<dbReference type="EMBL" id="MH115806">
    <property type="protein sequence ID" value="AWY10567.1"/>
    <property type="molecule type" value="Genomic_DNA"/>
</dbReference>
<feature type="binding site" evidence="10">
    <location>
        <position position="213"/>
    </location>
    <ligand>
        <name>Zn(2+)</name>
        <dbReference type="ChEBI" id="CHEBI:29105"/>
        <label>1</label>
    </ligand>
</feature>
<dbReference type="GO" id="GO:0006351">
    <property type="term" value="P:DNA-templated transcription"/>
    <property type="evidence" value="ECO:0007669"/>
    <property type="project" value="UniProtKB-UniRule"/>
</dbReference>
<keyword evidence="4 10" id="KW-0945">Host-virus interaction</keyword>
<evidence type="ECO:0000259" key="12">
    <source>
        <dbReference type="Pfam" id="PF03728"/>
    </source>
</evidence>
<dbReference type="InterPro" id="IPR036368">
    <property type="entry name" value="ADBP_zn-bd_sf"/>
</dbReference>
<dbReference type="InterPro" id="IPR005376">
    <property type="entry name" value="Adenovirus_DNA-bd_zn-bd"/>
</dbReference>
<dbReference type="InterPro" id="IPR003176">
    <property type="entry name" value="Adenovirus_DNA-bd_a"/>
</dbReference>
<evidence type="ECO:0000313" key="13">
    <source>
        <dbReference type="EMBL" id="AWY10567.1"/>
    </source>
</evidence>
<comment type="subunit">
    <text evidence="10">Homomultimerizes on viral ssDNA bound to pTP. Forms a initiation complex with viral polymerase, pTP and hosts NFIA and POU2F1/OCT1. Interacts with host SRCAP.</text>
</comment>
<dbReference type="Gene3D" id="3.90.148.10">
    <property type="entry name" value="Adenovirus DNA-binding, C-terminal domain superfamily/Adenovirus DNA-binding, zinc binding domain"/>
    <property type="match status" value="2"/>
</dbReference>
<name>A0A2Z4QJM5_9ADEN</name>
<keyword evidence="7 10" id="KW-0862">Zinc</keyword>
<dbReference type="GO" id="GO:0039687">
    <property type="term" value="P:viral DNA strand displacement replication"/>
    <property type="evidence" value="ECO:0007669"/>
    <property type="project" value="UniProtKB-UniRule"/>
</dbReference>
<feature type="region of interest" description="Flexible loop" evidence="10">
    <location>
        <begin position="226"/>
        <end position="260"/>
    </location>
</feature>
<evidence type="ECO:0000259" key="11">
    <source>
        <dbReference type="Pfam" id="PF02236"/>
    </source>
</evidence>
<feature type="domain" description="Adenovirus DNA-binding all-alpha" evidence="11">
    <location>
        <begin position="114"/>
        <end position="191"/>
    </location>
</feature>
<feature type="binding site" evidence="10">
    <location>
        <position position="284"/>
    </location>
    <ligand>
        <name>Zn(2+)</name>
        <dbReference type="ChEBI" id="CHEBI:29105"/>
        <label>1</label>
    </ligand>
</feature>
<comment type="similarity">
    <text evidence="10">Belongs to the adenoviridae E2A DNA-binding protein family.</text>
</comment>
<evidence type="ECO:0000256" key="7">
    <source>
        <dbReference type="ARBA" id="ARBA00022833"/>
    </source>
</evidence>
<proteinExistence type="inferred from homology"/>
<keyword evidence="3 10" id="KW-1048">Host nucleus</keyword>
<keyword evidence="1 10" id="KW-0244">Early protein</keyword>
<feature type="binding site" evidence="10">
    <location>
        <position position="395"/>
    </location>
    <ligand>
        <name>Zn(2+)</name>
        <dbReference type="ChEBI" id="CHEBI:29105"/>
        <label>2</label>
    </ligand>
</feature>
<feature type="domain" description="Adenovirus DNA-binding zinc-binding" evidence="12">
    <location>
        <begin position="324"/>
        <end position="417"/>
    </location>
</feature>
<evidence type="ECO:0000256" key="10">
    <source>
        <dbReference type="HAMAP-Rule" id="MF_04054"/>
    </source>
</evidence>
<feature type="binding site" evidence="10">
    <location>
        <position position="268"/>
    </location>
    <ligand>
        <name>Zn(2+)</name>
        <dbReference type="ChEBI" id="CHEBI:29105"/>
        <label>1</label>
    </ligand>
</feature>
<evidence type="ECO:0000256" key="1">
    <source>
        <dbReference type="ARBA" id="ARBA00022518"/>
    </source>
</evidence>
<feature type="region of interest" description="C-terminal arm, DBP binding" evidence="10">
    <location>
        <begin position="441"/>
        <end position="455"/>
    </location>
</feature>
<dbReference type="GO" id="GO:0045740">
    <property type="term" value="P:positive regulation of DNA replication"/>
    <property type="evidence" value="ECO:0007669"/>
    <property type="project" value="UniProtKB-UniRule"/>
</dbReference>
<evidence type="ECO:0000313" key="14">
    <source>
        <dbReference type="Proteomes" id="UP000320134"/>
    </source>
</evidence>
<dbReference type="InterPro" id="IPR036362">
    <property type="entry name" value="Adenovirus_DNA-bd_N_sf"/>
</dbReference>
<comment type="domain">
    <text evidence="10">The C-terminal arm bridges DBP molecules together, thereby creating a chain.</text>
</comment>
<gene>
    <name evidence="10" type="primary">DBP</name>
</gene>
<feature type="binding site" evidence="10">
    <location>
        <position position="325"/>
    </location>
    <ligand>
        <name>Zn(2+)</name>
        <dbReference type="ChEBI" id="CHEBI:29105"/>
        <label>2</label>
    </ligand>
</feature>
<evidence type="ECO:0000256" key="8">
    <source>
        <dbReference type="ARBA" id="ARBA00023109"/>
    </source>
</evidence>
<feature type="domain" description="Adenovirus DNA-binding zinc-binding" evidence="12">
    <location>
        <begin position="211"/>
        <end position="312"/>
    </location>
</feature>
<keyword evidence="6 10" id="KW-0479">Metal-binding</keyword>
<evidence type="ECO:0000256" key="2">
    <source>
        <dbReference type="ARBA" id="ARBA00022553"/>
    </source>
</evidence>
<evidence type="ECO:0000256" key="4">
    <source>
        <dbReference type="ARBA" id="ARBA00022581"/>
    </source>
</evidence>
<feature type="binding site" evidence="10">
    <location>
        <position position="327"/>
    </location>
    <ligand>
        <name>Zn(2+)</name>
        <dbReference type="ChEBI" id="CHEBI:29105"/>
        <label>2</label>
    </ligand>
</feature>
<reference evidence="13 14" key="1">
    <citation type="submission" date="2018-03" db="EMBL/GenBank/DDBJ databases">
        <title>A Novel Divergent Polar Bear Associated Mastadenovirus Recovered from a Deceased Juvenile Polar Bear.</title>
        <authorList>
            <person name="Dayaram A."/>
            <person name="Tsangaras K."/>
            <person name="Azab W."/>
            <person name="Pavulraj S."/>
            <person name="Groenke N."/>
            <person name="Wibbelt G."/>
            <person name="Sicks F."/>
            <person name="Osterrieder N."/>
            <person name="Greenwood A.D."/>
        </authorList>
    </citation>
    <scope>NUCLEOTIDE SEQUENCE [LARGE SCALE GENOMIC DNA]</scope>
    <source>
        <strain evidence="13 14">Fritz</strain>
    </source>
</reference>
<dbReference type="InterPro" id="IPR037540">
    <property type="entry name" value="ADV_DNB2"/>
</dbReference>
<dbReference type="Pfam" id="PF02236">
    <property type="entry name" value="Viral_DNA_bi"/>
    <property type="match status" value="1"/>
</dbReference>
<dbReference type="SUPFAM" id="SSF57917">
    <property type="entry name" value="Zn-binding domains of ADDBP"/>
    <property type="match status" value="2"/>
</dbReference>